<evidence type="ECO:0000313" key="4">
    <source>
        <dbReference type="Proteomes" id="UP000295257"/>
    </source>
</evidence>
<dbReference type="PROSITE" id="PS51257">
    <property type="entry name" value="PROKAR_LIPOPROTEIN"/>
    <property type="match status" value="1"/>
</dbReference>
<dbReference type="GO" id="GO:0015888">
    <property type="term" value="P:thiamine transport"/>
    <property type="evidence" value="ECO:0007669"/>
    <property type="project" value="TreeGrafter"/>
</dbReference>
<dbReference type="GO" id="GO:0030975">
    <property type="term" value="F:thiamine binding"/>
    <property type="evidence" value="ECO:0007669"/>
    <property type="project" value="TreeGrafter"/>
</dbReference>
<gene>
    <name evidence="3" type="ORF">C5L30_001744</name>
</gene>
<dbReference type="SUPFAM" id="SSF53850">
    <property type="entry name" value="Periplasmic binding protein-like II"/>
    <property type="match status" value="1"/>
</dbReference>
<evidence type="ECO:0000313" key="3">
    <source>
        <dbReference type="EMBL" id="TDG70013.1"/>
    </source>
</evidence>
<dbReference type="PANTHER" id="PTHR30006">
    <property type="entry name" value="THIAMINE-BINDING PERIPLASMIC PROTEIN-RELATED"/>
    <property type="match status" value="1"/>
</dbReference>
<keyword evidence="4" id="KW-1185">Reference proteome</keyword>
<dbReference type="Proteomes" id="UP000295257">
    <property type="component" value="Unassembled WGS sequence"/>
</dbReference>
<evidence type="ECO:0000256" key="2">
    <source>
        <dbReference type="SAM" id="SignalP"/>
    </source>
</evidence>
<protein>
    <recommendedName>
        <fullName evidence="5">Spermidine/putrescine ABC transporter substrate-binding protein</fullName>
    </recommendedName>
</protein>
<proteinExistence type="predicted"/>
<comment type="caution">
    <text evidence="3">The sequence shown here is derived from an EMBL/GenBank/DDBJ whole genome shotgun (WGS) entry which is preliminary data.</text>
</comment>
<evidence type="ECO:0000256" key="1">
    <source>
        <dbReference type="ARBA" id="ARBA00022729"/>
    </source>
</evidence>
<dbReference type="Pfam" id="PF13416">
    <property type="entry name" value="SBP_bac_8"/>
    <property type="match status" value="1"/>
</dbReference>
<dbReference type="OrthoDB" id="9769319at2"/>
<dbReference type="AlphaFoldDB" id="A0A4R5NBN8"/>
<dbReference type="Gene3D" id="3.40.190.10">
    <property type="entry name" value="Periplasmic binding protein-like II"/>
    <property type="match status" value="2"/>
</dbReference>
<dbReference type="GO" id="GO:0030976">
    <property type="term" value="F:thiamine pyrophosphate binding"/>
    <property type="evidence" value="ECO:0007669"/>
    <property type="project" value="TreeGrafter"/>
</dbReference>
<sequence length="322" mass="37085">MMKKRIGFIVILTTIVLLASGCTQAKDDLTISTFKNSSRQEKRDIWEPFSKKYDLTIKTEFGNDKERLENSDAGIDIIELLQKDAVAGNKEARFKKLDFSKLKNFGLLSKQQQKIAKETNSIPYQVKRLGVVYNANKVGEIYSWDQLWDAGLESSIAVPNITTELGPQMLYMVQGHYQRKQVTSVFVDTGQLDSKTMFMELNNLKPNILKVYDDPNGLSQMLKSGEIYVAVVDDIVGQKIQKANPNIKFVFPKEDDYIGYKTAAILKNSESDKDYQYLDFLIEKNQNNLKQVDRLQMLRKIDYEFLNKHLTGYTKEWNEIIN</sequence>
<dbReference type="RefSeq" id="WP_010017935.1">
    <property type="nucleotide sequence ID" value="NZ_CAJJMR010000009.1"/>
</dbReference>
<organism evidence="3 4">
    <name type="scientific">Companilactobacillus farciminis</name>
    <dbReference type="NCBI Taxonomy" id="1612"/>
    <lineage>
        <taxon>Bacteria</taxon>
        <taxon>Bacillati</taxon>
        <taxon>Bacillota</taxon>
        <taxon>Bacilli</taxon>
        <taxon>Lactobacillales</taxon>
        <taxon>Lactobacillaceae</taxon>
        <taxon>Companilactobacillus</taxon>
    </lineage>
</organism>
<keyword evidence="1 2" id="KW-0732">Signal</keyword>
<dbReference type="InterPro" id="IPR006059">
    <property type="entry name" value="SBP"/>
</dbReference>
<dbReference type="EMBL" id="PUFN01000028">
    <property type="protein sequence ID" value="TDG70013.1"/>
    <property type="molecule type" value="Genomic_DNA"/>
</dbReference>
<evidence type="ECO:0008006" key="5">
    <source>
        <dbReference type="Google" id="ProtNLM"/>
    </source>
</evidence>
<reference evidence="3 4" key="1">
    <citation type="journal article" date="2019" name="Appl. Microbiol. Biotechnol.">
        <title>Uncovering carbohydrate metabolism through a genotype-phenotype association study of 56 lactic acid bacteria genomes.</title>
        <authorList>
            <person name="Buron-Moles G."/>
            <person name="Chailyan A."/>
            <person name="Dolejs I."/>
            <person name="Forster J."/>
            <person name="Miks M.H."/>
        </authorList>
    </citation>
    <scope>NUCLEOTIDE SEQUENCE [LARGE SCALE GENOMIC DNA]</scope>
    <source>
        <strain evidence="3 4">ATCC 29644</strain>
    </source>
</reference>
<accession>A0A4R5NBN8</accession>
<dbReference type="PANTHER" id="PTHR30006:SF2">
    <property type="entry name" value="ABC TRANSPORTER SUBSTRATE-BINDING PROTEIN"/>
    <property type="match status" value="1"/>
</dbReference>
<name>A0A4R5NBN8_9LACO</name>
<dbReference type="GO" id="GO:0030288">
    <property type="term" value="C:outer membrane-bounded periplasmic space"/>
    <property type="evidence" value="ECO:0007669"/>
    <property type="project" value="TreeGrafter"/>
</dbReference>
<feature type="chain" id="PRO_5020328782" description="Spermidine/putrescine ABC transporter substrate-binding protein" evidence="2">
    <location>
        <begin position="26"/>
        <end position="322"/>
    </location>
</feature>
<feature type="signal peptide" evidence="2">
    <location>
        <begin position="1"/>
        <end position="25"/>
    </location>
</feature>